<sequence length="311" mass="34834">MLTVHAVSRRYGNDLALEGIDLSFENGVYGLLAPNGAGKTTLLKMLAGLLPPSEGEISYEGKSIAALDEKYRMQLGYLPQRFGYYPSDTPLKYMQYLAAIKGMGRKEALERSELLLEAVALGEVKRKKMKTFSGGMIQRVGIAQALLNDPRVLILDEPTGGLDPKERARFRSLLTKLGRERIVILSTHVVSDVESVANEIVLLKNGRVFAKDKPEDICAMLAGKVYETKVPDTEAEAFRKNYPILAERGEADGWQMRFVSEGEKTLPHWEPMKPGLEDVFLYVYRDRERQTAEQRLFPREPVGVGEGGRLR</sequence>
<keyword evidence="3" id="KW-0547">Nucleotide-binding</keyword>
<dbReference type="PANTHER" id="PTHR43335">
    <property type="entry name" value="ABC TRANSPORTER, ATP-BINDING PROTEIN"/>
    <property type="match status" value="1"/>
</dbReference>
<dbReference type="PROSITE" id="PS50893">
    <property type="entry name" value="ABC_TRANSPORTER_2"/>
    <property type="match status" value="1"/>
</dbReference>
<dbReference type="InterPro" id="IPR003593">
    <property type="entry name" value="AAA+_ATPase"/>
</dbReference>
<dbReference type="EMBL" id="BMDD01000001">
    <property type="protein sequence ID" value="GGH73209.1"/>
    <property type="molecule type" value="Genomic_DNA"/>
</dbReference>
<evidence type="ECO:0000313" key="7">
    <source>
        <dbReference type="Proteomes" id="UP000605427"/>
    </source>
</evidence>
<dbReference type="Pfam" id="PF00005">
    <property type="entry name" value="ABC_tran"/>
    <property type="match status" value="1"/>
</dbReference>
<keyword evidence="7" id="KW-1185">Reference proteome</keyword>
<keyword evidence="2" id="KW-0813">Transport</keyword>
<dbReference type="SMART" id="SM00382">
    <property type="entry name" value="AAA"/>
    <property type="match status" value="1"/>
</dbReference>
<dbReference type="Gene3D" id="3.40.50.300">
    <property type="entry name" value="P-loop containing nucleotide triphosphate hydrolases"/>
    <property type="match status" value="1"/>
</dbReference>
<keyword evidence="4 6" id="KW-0067">ATP-binding</keyword>
<gene>
    <name evidence="6" type="ORF">GCM10007362_12140</name>
</gene>
<name>A0ABQ1ZP89_9BACL</name>
<dbReference type="InterPro" id="IPR017871">
    <property type="entry name" value="ABC_transporter-like_CS"/>
</dbReference>
<organism evidence="6 7">
    <name type="scientific">Saccharibacillus endophyticus</name>
    <dbReference type="NCBI Taxonomy" id="2060666"/>
    <lineage>
        <taxon>Bacteria</taxon>
        <taxon>Bacillati</taxon>
        <taxon>Bacillota</taxon>
        <taxon>Bacilli</taxon>
        <taxon>Bacillales</taxon>
        <taxon>Paenibacillaceae</taxon>
        <taxon>Saccharibacillus</taxon>
    </lineage>
</organism>
<dbReference type="InterPro" id="IPR027417">
    <property type="entry name" value="P-loop_NTPase"/>
</dbReference>
<dbReference type="PROSITE" id="PS00211">
    <property type="entry name" value="ABC_TRANSPORTER_1"/>
    <property type="match status" value="1"/>
</dbReference>
<evidence type="ECO:0000256" key="3">
    <source>
        <dbReference type="ARBA" id="ARBA00022741"/>
    </source>
</evidence>
<evidence type="ECO:0000256" key="1">
    <source>
        <dbReference type="ARBA" id="ARBA00005417"/>
    </source>
</evidence>
<evidence type="ECO:0000259" key="5">
    <source>
        <dbReference type="PROSITE" id="PS50893"/>
    </source>
</evidence>
<comment type="similarity">
    <text evidence="1">Belongs to the ABC transporter superfamily.</text>
</comment>
<dbReference type="SUPFAM" id="SSF52540">
    <property type="entry name" value="P-loop containing nucleoside triphosphate hydrolases"/>
    <property type="match status" value="1"/>
</dbReference>
<reference evidence="7" key="1">
    <citation type="journal article" date="2019" name="Int. J. Syst. Evol. Microbiol.">
        <title>The Global Catalogue of Microorganisms (GCM) 10K type strain sequencing project: providing services to taxonomists for standard genome sequencing and annotation.</title>
        <authorList>
            <consortium name="The Broad Institute Genomics Platform"/>
            <consortium name="The Broad Institute Genome Sequencing Center for Infectious Disease"/>
            <person name="Wu L."/>
            <person name="Ma J."/>
        </authorList>
    </citation>
    <scope>NUCLEOTIDE SEQUENCE [LARGE SCALE GENOMIC DNA]</scope>
    <source>
        <strain evidence="7">CCM 8702</strain>
    </source>
</reference>
<evidence type="ECO:0000313" key="6">
    <source>
        <dbReference type="EMBL" id="GGH73209.1"/>
    </source>
</evidence>
<dbReference type="Proteomes" id="UP000605427">
    <property type="component" value="Unassembled WGS sequence"/>
</dbReference>
<dbReference type="GO" id="GO:0005524">
    <property type="term" value="F:ATP binding"/>
    <property type="evidence" value="ECO:0007669"/>
    <property type="project" value="UniProtKB-KW"/>
</dbReference>
<dbReference type="RefSeq" id="WP_172246947.1">
    <property type="nucleotide sequence ID" value="NZ_BMDD01000001.1"/>
</dbReference>
<comment type="caution">
    <text evidence="6">The sequence shown here is derived from an EMBL/GenBank/DDBJ whole genome shotgun (WGS) entry which is preliminary data.</text>
</comment>
<dbReference type="PANTHER" id="PTHR43335:SF2">
    <property type="entry name" value="ABC TRANSPORTER, ATP-BINDING PROTEIN"/>
    <property type="match status" value="1"/>
</dbReference>
<evidence type="ECO:0000256" key="4">
    <source>
        <dbReference type="ARBA" id="ARBA00022840"/>
    </source>
</evidence>
<dbReference type="InterPro" id="IPR003439">
    <property type="entry name" value="ABC_transporter-like_ATP-bd"/>
</dbReference>
<evidence type="ECO:0000256" key="2">
    <source>
        <dbReference type="ARBA" id="ARBA00022448"/>
    </source>
</evidence>
<feature type="domain" description="ABC transporter" evidence="5">
    <location>
        <begin position="2"/>
        <end position="230"/>
    </location>
</feature>
<proteinExistence type="inferred from homology"/>
<accession>A0ABQ1ZP89</accession>
<protein>
    <submittedName>
        <fullName evidence="6">ABC transporter ATP-binding protein</fullName>
    </submittedName>
</protein>